<dbReference type="Proteomes" id="UP000463051">
    <property type="component" value="Unassembled WGS sequence"/>
</dbReference>
<dbReference type="GO" id="GO:0015423">
    <property type="term" value="F:ABC-type maltose transporter activity"/>
    <property type="evidence" value="ECO:0007669"/>
    <property type="project" value="TreeGrafter"/>
</dbReference>
<evidence type="ECO:0000256" key="9">
    <source>
        <dbReference type="RuleBase" id="RU363032"/>
    </source>
</evidence>
<evidence type="ECO:0000256" key="6">
    <source>
        <dbReference type="ARBA" id="ARBA00022692"/>
    </source>
</evidence>
<evidence type="ECO:0000259" key="10">
    <source>
        <dbReference type="PROSITE" id="PS50928"/>
    </source>
</evidence>
<evidence type="ECO:0000256" key="7">
    <source>
        <dbReference type="ARBA" id="ARBA00022989"/>
    </source>
</evidence>
<evidence type="ECO:0000256" key="1">
    <source>
        <dbReference type="ARBA" id="ARBA00004651"/>
    </source>
</evidence>
<feature type="transmembrane region" description="Helical" evidence="9">
    <location>
        <begin position="137"/>
        <end position="160"/>
    </location>
</feature>
<evidence type="ECO:0000256" key="8">
    <source>
        <dbReference type="ARBA" id="ARBA00023136"/>
    </source>
</evidence>
<feature type="transmembrane region" description="Helical" evidence="9">
    <location>
        <begin position="12"/>
        <end position="32"/>
    </location>
</feature>
<keyword evidence="7 9" id="KW-1133">Transmembrane helix</keyword>
<dbReference type="Pfam" id="PF00528">
    <property type="entry name" value="BPD_transp_1"/>
    <property type="match status" value="1"/>
</dbReference>
<dbReference type="PANTHER" id="PTHR32243">
    <property type="entry name" value="MALTOSE TRANSPORT SYSTEM PERMEASE-RELATED"/>
    <property type="match status" value="1"/>
</dbReference>
<protein>
    <recommendedName>
        <fullName evidence="10">ABC transmembrane type-1 domain-containing protein</fullName>
    </recommendedName>
</protein>
<evidence type="ECO:0000256" key="4">
    <source>
        <dbReference type="ARBA" id="ARBA00022475"/>
    </source>
</evidence>
<evidence type="ECO:0000256" key="3">
    <source>
        <dbReference type="ARBA" id="ARBA00022448"/>
    </source>
</evidence>
<evidence type="ECO:0000256" key="5">
    <source>
        <dbReference type="ARBA" id="ARBA00022597"/>
    </source>
</evidence>
<dbReference type="SUPFAM" id="SSF161098">
    <property type="entry name" value="MetI-like"/>
    <property type="match status" value="1"/>
</dbReference>
<dbReference type="CDD" id="cd06261">
    <property type="entry name" value="TM_PBP2"/>
    <property type="match status" value="1"/>
</dbReference>
<name>A0A7X2H581_9BACL</name>
<evidence type="ECO:0000256" key="2">
    <source>
        <dbReference type="ARBA" id="ARBA00009047"/>
    </source>
</evidence>
<dbReference type="InterPro" id="IPR050901">
    <property type="entry name" value="BP-dep_ABC_trans_perm"/>
</dbReference>
<keyword evidence="3 9" id="KW-0813">Transport</keyword>
<evidence type="ECO:0000313" key="12">
    <source>
        <dbReference type="Proteomes" id="UP000463051"/>
    </source>
</evidence>
<dbReference type="PANTHER" id="PTHR32243:SF50">
    <property type="entry name" value="MALTOSE_MALTODEXTRIN TRANSPORT SYSTEM PERMEASE PROTEIN MALG"/>
    <property type="match status" value="1"/>
</dbReference>
<gene>
    <name evidence="11" type="ORF">GJB61_11860</name>
</gene>
<comment type="caution">
    <text evidence="11">The sequence shown here is derived from an EMBL/GenBank/DDBJ whole genome shotgun (WGS) entry which is preliminary data.</text>
</comment>
<dbReference type="GO" id="GO:0005886">
    <property type="term" value="C:plasma membrane"/>
    <property type="evidence" value="ECO:0007669"/>
    <property type="project" value="UniProtKB-SubCell"/>
</dbReference>
<feature type="transmembrane region" description="Helical" evidence="9">
    <location>
        <begin position="104"/>
        <end position="131"/>
    </location>
</feature>
<comment type="similarity">
    <text evidence="2">Belongs to the binding-protein-dependent transport system permease family. MalFG subfamily.</text>
</comment>
<feature type="transmembrane region" description="Helical" evidence="9">
    <location>
        <begin position="181"/>
        <end position="203"/>
    </location>
</feature>
<dbReference type="Gene3D" id="1.10.3720.10">
    <property type="entry name" value="MetI-like"/>
    <property type="match status" value="1"/>
</dbReference>
<feature type="transmembrane region" description="Helical" evidence="9">
    <location>
        <begin position="242"/>
        <end position="262"/>
    </location>
</feature>
<feature type="domain" description="ABC transmembrane type-1" evidence="10">
    <location>
        <begin position="69"/>
        <end position="263"/>
    </location>
</feature>
<evidence type="ECO:0000313" key="11">
    <source>
        <dbReference type="EMBL" id="MRN53690.1"/>
    </source>
</evidence>
<reference evidence="11 12" key="1">
    <citation type="submission" date="2019-11" db="EMBL/GenBank/DDBJ databases">
        <title>Paenibacillus monticola sp. nov., a novel PGPR strain isolated from mountain sample in China.</title>
        <authorList>
            <person name="Zhao Q."/>
            <person name="Li H.-P."/>
            <person name="Zhang J.-L."/>
        </authorList>
    </citation>
    <scope>NUCLEOTIDE SEQUENCE [LARGE SCALE GENOMIC DNA]</scope>
    <source>
        <strain evidence="11 12">LC-T2</strain>
    </source>
</reference>
<keyword evidence="8 9" id="KW-0472">Membrane</keyword>
<feature type="transmembrane region" description="Helical" evidence="9">
    <location>
        <begin position="64"/>
        <end position="92"/>
    </location>
</feature>
<keyword evidence="6 9" id="KW-0812">Transmembrane</keyword>
<comment type="subcellular location">
    <subcellularLocation>
        <location evidence="1 9">Cell membrane</location>
        <topology evidence="1 9">Multi-pass membrane protein</topology>
    </subcellularLocation>
</comment>
<dbReference type="InterPro" id="IPR000515">
    <property type="entry name" value="MetI-like"/>
</dbReference>
<dbReference type="GO" id="GO:0042956">
    <property type="term" value="P:maltodextrin transmembrane transport"/>
    <property type="evidence" value="ECO:0007669"/>
    <property type="project" value="TreeGrafter"/>
</dbReference>
<dbReference type="PROSITE" id="PS50928">
    <property type="entry name" value="ABC_TM1"/>
    <property type="match status" value="1"/>
</dbReference>
<keyword evidence="5" id="KW-0762">Sugar transport</keyword>
<dbReference type="InterPro" id="IPR035906">
    <property type="entry name" value="MetI-like_sf"/>
</dbReference>
<dbReference type="AlphaFoldDB" id="A0A7X2H581"/>
<dbReference type="EMBL" id="WJXB01000003">
    <property type="protein sequence ID" value="MRN53690.1"/>
    <property type="molecule type" value="Genomic_DNA"/>
</dbReference>
<keyword evidence="12" id="KW-1185">Reference proteome</keyword>
<keyword evidence="4" id="KW-1003">Cell membrane</keyword>
<sequence length="278" mass="31599">MNLWKFSKRNMIHFFMILLMLPIVFMIIWLFVSSVYNYNSGRFSWVNWQFLTRSFELEGISFPIIWPIVMNTVVFGLLITVIDLLVAIPAAYAFSRLNFFGKGFALKFLFIMGSFPGITLLITSFFIMMYLGLLNTVFAVVVLSAAGMIPWHVYILKGFFDEVSWDLEFSGMIDGCSRFKCLYQIILPNMLSGISAIAIYAFMGAYGEWLLIKLFIFDNTKLTLAGYLAKVIFTDDDKVTNIGLITAIGLFYTIPIGIFYLFTQSTMMKVTIGGSKGV</sequence>
<proteinExistence type="inferred from homology"/>
<accession>A0A7X2H581</accession>
<organism evidence="11 12">
    <name type="scientific">Paenibacillus monticola</name>
    <dbReference type="NCBI Taxonomy" id="2666075"/>
    <lineage>
        <taxon>Bacteria</taxon>
        <taxon>Bacillati</taxon>
        <taxon>Bacillota</taxon>
        <taxon>Bacilli</taxon>
        <taxon>Bacillales</taxon>
        <taxon>Paenibacillaceae</taxon>
        <taxon>Paenibacillus</taxon>
    </lineage>
</organism>